<dbReference type="PANTHER" id="PTHR46504:SF2">
    <property type="entry name" value="TRNASE Z TRZ1"/>
    <property type="match status" value="1"/>
</dbReference>
<dbReference type="AlphaFoldDB" id="A0A804Q348"/>
<reference evidence="1" key="3">
    <citation type="submission" date="2021-05" db="UniProtKB">
        <authorList>
            <consortium name="EnsemblPlants"/>
        </authorList>
    </citation>
    <scope>IDENTIFICATION</scope>
    <source>
        <strain evidence="1">cv. B73</strain>
    </source>
</reference>
<dbReference type="SUPFAM" id="SSF56281">
    <property type="entry name" value="Metallo-hydrolase/oxidoreductase"/>
    <property type="match status" value="1"/>
</dbReference>
<protein>
    <submittedName>
        <fullName evidence="1">Uncharacterized protein</fullName>
    </submittedName>
</protein>
<dbReference type="InterPro" id="IPR036866">
    <property type="entry name" value="RibonucZ/Hydroxyglut_hydro"/>
</dbReference>
<organism evidence="1 2">
    <name type="scientific">Zea mays</name>
    <name type="common">Maize</name>
    <dbReference type="NCBI Taxonomy" id="4577"/>
    <lineage>
        <taxon>Eukaryota</taxon>
        <taxon>Viridiplantae</taxon>
        <taxon>Streptophyta</taxon>
        <taxon>Embryophyta</taxon>
        <taxon>Tracheophyta</taxon>
        <taxon>Spermatophyta</taxon>
        <taxon>Magnoliopsida</taxon>
        <taxon>Liliopsida</taxon>
        <taxon>Poales</taxon>
        <taxon>Poaceae</taxon>
        <taxon>PACMAD clade</taxon>
        <taxon>Panicoideae</taxon>
        <taxon>Andropogonodae</taxon>
        <taxon>Andropogoneae</taxon>
        <taxon>Tripsacinae</taxon>
        <taxon>Zea</taxon>
    </lineage>
</organism>
<reference evidence="2" key="1">
    <citation type="journal article" date="2009" name="Science">
        <title>The B73 maize genome: complexity, diversity, and dynamics.</title>
        <authorList>
            <person name="Schnable P.S."/>
            <person name="Ware D."/>
            <person name="Fulton R.S."/>
            <person name="Stein J.C."/>
            <person name="Wei F."/>
            <person name="Pasternak S."/>
            <person name="Liang C."/>
            <person name="Zhang J."/>
            <person name="Fulton L."/>
            <person name="Graves T.A."/>
            <person name="Minx P."/>
            <person name="Reily A.D."/>
            <person name="Courtney L."/>
            <person name="Kruchowski S.S."/>
            <person name="Tomlinson C."/>
            <person name="Strong C."/>
            <person name="Delehaunty K."/>
            <person name="Fronick C."/>
            <person name="Courtney B."/>
            <person name="Rock S.M."/>
            <person name="Belter E."/>
            <person name="Du F."/>
            <person name="Kim K."/>
            <person name="Abbott R.M."/>
            <person name="Cotton M."/>
            <person name="Levy A."/>
            <person name="Marchetto P."/>
            <person name="Ochoa K."/>
            <person name="Jackson S.M."/>
            <person name="Gillam B."/>
            <person name="Chen W."/>
            <person name="Yan L."/>
            <person name="Higginbotham J."/>
            <person name="Cardenas M."/>
            <person name="Waligorski J."/>
            <person name="Applebaum E."/>
            <person name="Phelps L."/>
            <person name="Falcone J."/>
            <person name="Kanchi K."/>
            <person name="Thane T."/>
            <person name="Scimone A."/>
            <person name="Thane N."/>
            <person name="Henke J."/>
            <person name="Wang T."/>
            <person name="Ruppert J."/>
            <person name="Shah N."/>
            <person name="Rotter K."/>
            <person name="Hodges J."/>
            <person name="Ingenthron E."/>
            <person name="Cordes M."/>
            <person name="Kohlberg S."/>
            <person name="Sgro J."/>
            <person name="Delgado B."/>
            <person name="Mead K."/>
            <person name="Chinwalla A."/>
            <person name="Leonard S."/>
            <person name="Crouse K."/>
            <person name="Collura K."/>
            <person name="Kudrna D."/>
            <person name="Currie J."/>
            <person name="He R."/>
            <person name="Angelova A."/>
            <person name="Rajasekar S."/>
            <person name="Mueller T."/>
            <person name="Lomeli R."/>
            <person name="Scara G."/>
            <person name="Ko A."/>
            <person name="Delaney K."/>
            <person name="Wissotski M."/>
            <person name="Lopez G."/>
            <person name="Campos D."/>
            <person name="Braidotti M."/>
            <person name="Ashley E."/>
            <person name="Golser W."/>
            <person name="Kim H."/>
            <person name="Lee S."/>
            <person name="Lin J."/>
            <person name="Dujmic Z."/>
            <person name="Kim W."/>
            <person name="Talag J."/>
            <person name="Zuccolo A."/>
            <person name="Fan C."/>
            <person name="Sebastian A."/>
            <person name="Kramer M."/>
            <person name="Spiegel L."/>
            <person name="Nascimento L."/>
            <person name="Zutavern T."/>
            <person name="Miller B."/>
            <person name="Ambroise C."/>
            <person name="Muller S."/>
            <person name="Spooner W."/>
            <person name="Narechania A."/>
            <person name="Ren L."/>
            <person name="Wei S."/>
            <person name="Kumari S."/>
            <person name="Faga B."/>
            <person name="Levy M.J."/>
            <person name="McMahan L."/>
            <person name="Van Buren P."/>
            <person name="Vaughn M.W."/>
            <person name="Ying K."/>
            <person name="Yeh C.-T."/>
            <person name="Emrich S.J."/>
            <person name="Jia Y."/>
            <person name="Kalyanaraman A."/>
            <person name="Hsia A.-P."/>
            <person name="Barbazuk W.B."/>
            <person name="Baucom R.S."/>
            <person name="Brutnell T.P."/>
            <person name="Carpita N.C."/>
            <person name="Chaparro C."/>
            <person name="Chia J.-M."/>
            <person name="Deragon J.-M."/>
            <person name="Estill J.C."/>
            <person name="Fu Y."/>
            <person name="Jeddeloh J.A."/>
            <person name="Han Y."/>
            <person name="Lee H."/>
            <person name="Li P."/>
            <person name="Lisch D.R."/>
            <person name="Liu S."/>
            <person name="Liu Z."/>
            <person name="Nagel D.H."/>
            <person name="McCann M.C."/>
            <person name="SanMiguel P."/>
            <person name="Myers A.M."/>
            <person name="Nettleton D."/>
            <person name="Nguyen J."/>
            <person name="Penning B.W."/>
            <person name="Ponnala L."/>
            <person name="Schneider K.L."/>
            <person name="Schwartz D.C."/>
            <person name="Sharma A."/>
            <person name="Soderlund C."/>
            <person name="Springer N.M."/>
            <person name="Sun Q."/>
            <person name="Wang H."/>
            <person name="Waterman M."/>
            <person name="Westerman R."/>
            <person name="Wolfgruber T.K."/>
            <person name="Yang L."/>
            <person name="Yu Y."/>
            <person name="Zhang L."/>
            <person name="Zhou S."/>
            <person name="Zhu Q."/>
            <person name="Bennetzen J.L."/>
            <person name="Dawe R.K."/>
            <person name="Jiang J."/>
            <person name="Jiang N."/>
            <person name="Presting G.G."/>
            <person name="Wessler S.R."/>
            <person name="Aluru S."/>
            <person name="Martienssen R.A."/>
            <person name="Clifton S.W."/>
            <person name="McCombie W.R."/>
            <person name="Wing R.A."/>
            <person name="Wilson R.K."/>
        </authorList>
    </citation>
    <scope>NUCLEOTIDE SEQUENCE [LARGE SCALE GENOMIC DNA]</scope>
    <source>
        <strain evidence="2">cv. B73</strain>
    </source>
</reference>
<reference evidence="1" key="2">
    <citation type="submission" date="2019-07" db="EMBL/GenBank/DDBJ databases">
        <authorList>
            <person name="Seetharam A."/>
            <person name="Woodhouse M."/>
            <person name="Cannon E."/>
        </authorList>
    </citation>
    <scope>NUCLEOTIDE SEQUENCE [LARGE SCALE GENOMIC DNA]</scope>
    <source>
        <strain evidence="1">cv. B73</strain>
    </source>
</reference>
<proteinExistence type="predicted"/>
<dbReference type="Gene3D" id="3.60.15.10">
    <property type="entry name" value="Ribonuclease Z/Hydroxyacylglutathione hydrolase-like"/>
    <property type="match status" value="1"/>
</dbReference>
<name>A0A804Q348_MAIZE</name>
<dbReference type="EnsemblPlants" id="Zm00001eb288810_T001">
    <property type="protein sequence ID" value="Zm00001eb288810_P001"/>
    <property type="gene ID" value="Zm00001eb288810"/>
</dbReference>
<dbReference type="InParanoid" id="A0A804Q348"/>
<sequence length="218" mass="25104">MPAVRRLAGVPLRLSRAPRPHRGPSHVCGQRGLFRLRSPTIFVPACLWDLVERLFEVHRRAMDQSELNHNLVPLEVREEYELRRDLKVRAFRTYHAIPSQGYVIYSVKQKLKQEFIGLPGSEIKRLKLSGVEANPMESCPSKEVENLREKLVEENFYLITELGEQGRVRVLLLKLDDPVPRRKPAIVFLHSSYKCKEWLLPLLKVGKPTSLCPNSAPL</sequence>
<dbReference type="PANTHER" id="PTHR46504">
    <property type="entry name" value="TRNASE Z TRZ1"/>
    <property type="match status" value="1"/>
</dbReference>
<accession>A0A804Q348</accession>
<keyword evidence="2" id="KW-1185">Reference proteome</keyword>
<dbReference type="Gramene" id="Zm00001eb288810_T001">
    <property type="protein sequence ID" value="Zm00001eb288810_P001"/>
    <property type="gene ID" value="Zm00001eb288810"/>
</dbReference>
<evidence type="ECO:0000313" key="2">
    <source>
        <dbReference type="Proteomes" id="UP000007305"/>
    </source>
</evidence>
<evidence type="ECO:0000313" key="1">
    <source>
        <dbReference type="EnsemblPlants" id="Zm00001eb288810_P001"/>
    </source>
</evidence>
<dbReference type="Proteomes" id="UP000007305">
    <property type="component" value="Chromosome 6"/>
</dbReference>